<evidence type="ECO:0000313" key="2">
    <source>
        <dbReference type="Proteomes" id="UP000593576"/>
    </source>
</evidence>
<name>A0A7J9MWF6_GOSSC</name>
<evidence type="ECO:0000313" key="1">
    <source>
        <dbReference type="EMBL" id="MBA0875268.1"/>
    </source>
</evidence>
<dbReference type="EMBL" id="JABFAF010000013">
    <property type="protein sequence ID" value="MBA0875268.1"/>
    <property type="molecule type" value="Genomic_DNA"/>
</dbReference>
<organism evidence="1 2">
    <name type="scientific">Gossypium schwendimanii</name>
    <name type="common">Cotton</name>
    <dbReference type="NCBI Taxonomy" id="34291"/>
    <lineage>
        <taxon>Eukaryota</taxon>
        <taxon>Viridiplantae</taxon>
        <taxon>Streptophyta</taxon>
        <taxon>Embryophyta</taxon>
        <taxon>Tracheophyta</taxon>
        <taxon>Spermatophyta</taxon>
        <taxon>Magnoliopsida</taxon>
        <taxon>eudicotyledons</taxon>
        <taxon>Gunneridae</taxon>
        <taxon>Pentapetalae</taxon>
        <taxon>rosids</taxon>
        <taxon>malvids</taxon>
        <taxon>Malvales</taxon>
        <taxon>Malvaceae</taxon>
        <taxon>Malvoideae</taxon>
        <taxon>Gossypium</taxon>
    </lineage>
</organism>
<accession>A0A7J9MWF6</accession>
<proteinExistence type="predicted"/>
<protein>
    <submittedName>
        <fullName evidence="1">Uncharacterized protein</fullName>
    </submittedName>
</protein>
<gene>
    <name evidence="1" type="ORF">Goshw_028917</name>
</gene>
<dbReference type="Proteomes" id="UP000593576">
    <property type="component" value="Unassembled WGS sequence"/>
</dbReference>
<keyword evidence="2" id="KW-1185">Reference proteome</keyword>
<comment type="caution">
    <text evidence="1">The sequence shown here is derived from an EMBL/GenBank/DDBJ whole genome shotgun (WGS) entry which is preliminary data.</text>
</comment>
<feature type="non-terminal residue" evidence="1">
    <location>
        <position position="26"/>
    </location>
</feature>
<sequence>MRDAAIEDSKCGQNAVVERKTVLVPK</sequence>
<dbReference type="AlphaFoldDB" id="A0A7J9MWF6"/>
<reference evidence="1 2" key="1">
    <citation type="journal article" date="2019" name="Genome Biol. Evol.">
        <title>Insights into the evolution of the New World diploid cottons (Gossypium, subgenus Houzingenia) based on genome sequencing.</title>
        <authorList>
            <person name="Grover C.E."/>
            <person name="Arick M.A. 2nd"/>
            <person name="Thrash A."/>
            <person name="Conover J.L."/>
            <person name="Sanders W.S."/>
            <person name="Peterson D.G."/>
            <person name="Frelichowski J.E."/>
            <person name="Scheffler J.A."/>
            <person name="Scheffler B.E."/>
            <person name="Wendel J.F."/>
        </authorList>
    </citation>
    <scope>NUCLEOTIDE SEQUENCE [LARGE SCALE GENOMIC DNA]</scope>
    <source>
        <strain evidence="1">1</strain>
        <tissue evidence="1">Leaf</tissue>
    </source>
</reference>